<sequence length="162" mass="16668">MAQSIPDADPGRIAARLAELGVSLPEAAKPIANYVPAVITGDLLFVSGQVPMREGKIAYTGKLGAGVPIEMGQEAAQLCFINVLAQAFAALGSLDRVVRVVRLGGFIAAGPEFTQHAQVMNGASDMAVAVFDDAGRHARTTIGVPSLPGDAAVEVEAVFEIA</sequence>
<dbReference type="OrthoDB" id="9806350at2"/>
<dbReference type="Proteomes" id="UP000317078">
    <property type="component" value="Unassembled WGS sequence"/>
</dbReference>
<protein>
    <submittedName>
        <fullName evidence="2">RidA family protein</fullName>
    </submittedName>
</protein>
<evidence type="ECO:0000313" key="2">
    <source>
        <dbReference type="EMBL" id="TPG59115.1"/>
    </source>
</evidence>
<feature type="domain" description="Endoribonuclease L-PSP/chorismate mutase-like" evidence="1">
    <location>
        <begin position="15"/>
        <end position="151"/>
    </location>
</feature>
<organism evidence="2 3">
    <name type="scientific">Muricoccus nepalensis</name>
    <dbReference type="NCBI Taxonomy" id="1854500"/>
    <lineage>
        <taxon>Bacteria</taxon>
        <taxon>Pseudomonadati</taxon>
        <taxon>Pseudomonadota</taxon>
        <taxon>Alphaproteobacteria</taxon>
        <taxon>Acetobacterales</taxon>
        <taxon>Roseomonadaceae</taxon>
        <taxon>Muricoccus</taxon>
    </lineage>
</organism>
<name>A0A502GAV8_9PROT</name>
<dbReference type="AlphaFoldDB" id="A0A502GAV8"/>
<dbReference type="Pfam" id="PF14588">
    <property type="entry name" value="YjgF_endoribonc"/>
    <property type="match status" value="1"/>
</dbReference>
<dbReference type="SUPFAM" id="SSF55298">
    <property type="entry name" value="YjgF-like"/>
    <property type="match status" value="1"/>
</dbReference>
<dbReference type="RefSeq" id="WP_140882102.1">
    <property type="nucleotide sequence ID" value="NZ_RCZP01000004.1"/>
</dbReference>
<evidence type="ECO:0000259" key="1">
    <source>
        <dbReference type="Pfam" id="PF14588"/>
    </source>
</evidence>
<keyword evidence="3" id="KW-1185">Reference proteome</keyword>
<accession>A0A502GAV8</accession>
<dbReference type="PANTHER" id="PTHR43760:SF1">
    <property type="entry name" value="ENDORIBONUCLEASE L-PSP_CHORISMATE MUTASE-LIKE DOMAIN-CONTAINING PROTEIN"/>
    <property type="match status" value="1"/>
</dbReference>
<dbReference type="InterPro" id="IPR035959">
    <property type="entry name" value="RutC-like_sf"/>
</dbReference>
<dbReference type="CDD" id="cd02199">
    <property type="entry name" value="YjgF_YER057c_UK114_like_1"/>
    <property type="match status" value="1"/>
</dbReference>
<gene>
    <name evidence="2" type="ORF">EAH89_07125</name>
</gene>
<evidence type="ECO:0000313" key="3">
    <source>
        <dbReference type="Proteomes" id="UP000317078"/>
    </source>
</evidence>
<dbReference type="InterPro" id="IPR013813">
    <property type="entry name" value="Endoribo_LPSP/chorism_mut-like"/>
</dbReference>
<dbReference type="Gene3D" id="3.30.1330.40">
    <property type="entry name" value="RutC-like"/>
    <property type="match status" value="1"/>
</dbReference>
<dbReference type="EMBL" id="RCZP01000004">
    <property type="protein sequence ID" value="TPG59115.1"/>
    <property type="molecule type" value="Genomic_DNA"/>
</dbReference>
<dbReference type="PANTHER" id="PTHR43760">
    <property type="entry name" value="ENDORIBONUCLEASE-RELATED"/>
    <property type="match status" value="1"/>
</dbReference>
<comment type="caution">
    <text evidence="2">The sequence shown here is derived from an EMBL/GenBank/DDBJ whole genome shotgun (WGS) entry which is preliminary data.</text>
</comment>
<reference evidence="2 3" key="1">
    <citation type="journal article" date="2019" name="Environ. Microbiol.">
        <title>Species interactions and distinct microbial communities in high Arctic permafrost affected cryosols are associated with the CH4 and CO2 gas fluxes.</title>
        <authorList>
            <person name="Altshuler I."/>
            <person name="Hamel J."/>
            <person name="Turney S."/>
            <person name="Magnuson E."/>
            <person name="Levesque R."/>
            <person name="Greer C."/>
            <person name="Whyte L.G."/>
        </authorList>
    </citation>
    <scope>NUCLEOTIDE SEQUENCE [LARGE SCALE GENOMIC DNA]</scope>
    <source>
        <strain evidence="2 3">S9.3B</strain>
    </source>
</reference>
<proteinExistence type="predicted"/>